<comment type="subcellular location">
    <subcellularLocation>
        <location evidence="1">Periplasm</location>
    </subcellularLocation>
</comment>
<evidence type="ECO:0000256" key="3">
    <source>
        <dbReference type="ARBA" id="ARBA00022729"/>
    </source>
</evidence>
<dbReference type="PROSITE" id="PS51318">
    <property type="entry name" value="TAT"/>
    <property type="match status" value="1"/>
</dbReference>
<dbReference type="Pfam" id="PF13416">
    <property type="entry name" value="SBP_bac_8"/>
    <property type="match status" value="1"/>
</dbReference>
<evidence type="ECO:0000313" key="5">
    <source>
        <dbReference type="EMBL" id="GAA3070225.1"/>
    </source>
</evidence>
<dbReference type="Proteomes" id="UP001500236">
    <property type="component" value="Unassembled WGS sequence"/>
</dbReference>
<reference evidence="6" key="1">
    <citation type="journal article" date="2019" name="Int. J. Syst. Evol. Microbiol.">
        <title>The Global Catalogue of Microorganisms (GCM) 10K type strain sequencing project: providing services to taxonomists for standard genome sequencing and annotation.</title>
        <authorList>
            <consortium name="The Broad Institute Genomics Platform"/>
            <consortium name="The Broad Institute Genome Sequencing Center for Infectious Disease"/>
            <person name="Wu L."/>
            <person name="Ma J."/>
        </authorList>
    </citation>
    <scope>NUCLEOTIDE SEQUENCE [LARGE SCALE GENOMIC DNA]</scope>
    <source>
        <strain evidence="6">JCM 14309</strain>
    </source>
</reference>
<dbReference type="Gene3D" id="3.40.190.10">
    <property type="entry name" value="Periplasmic binding protein-like II"/>
    <property type="match status" value="2"/>
</dbReference>
<dbReference type="SUPFAM" id="SSF53850">
    <property type="entry name" value="Periplasmic binding protein-like II"/>
    <property type="match status" value="1"/>
</dbReference>
<protein>
    <submittedName>
        <fullName evidence="5">Spermidine/putrescine ABC transporter substrate-binding protein</fullName>
    </submittedName>
</protein>
<keyword evidence="4" id="KW-0574">Periplasm</keyword>
<evidence type="ECO:0000256" key="1">
    <source>
        <dbReference type="ARBA" id="ARBA00004418"/>
    </source>
</evidence>
<dbReference type="PANTHER" id="PTHR30222">
    <property type="entry name" value="SPERMIDINE/PUTRESCINE-BINDING PERIPLASMIC PROTEIN"/>
    <property type="match status" value="1"/>
</dbReference>
<comment type="caution">
    <text evidence="5">The sequence shown here is derived from an EMBL/GenBank/DDBJ whole genome shotgun (WGS) entry which is preliminary data.</text>
</comment>
<evidence type="ECO:0000256" key="4">
    <source>
        <dbReference type="ARBA" id="ARBA00022764"/>
    </source>
</evidence>
<dbReference type="InterPro" id="IPR006059">
    <property type="entry name" value="SBP"/>
</dbReference>
<dbReference type="InterPro" id="IPR001188">
    <property type="entry name" value="Sperm_putr-bd"/>
</dbReference>
<gene>
    <name evidence="5" type="ORF">GCM10010529_23240</name>
</gene>
<dbReference type="InterPro" id="IPR006311">
    <property type="entry name" value="TAT_signal"/>
</dbReference>
<proteinExistence type="predicted"/>
<dbReference type="PRINTS" id="PR00909">
    <property type="entry name" value="SPERMDNBNDNG"/>
</dbReference>
<dbReference type="CDD" id="cd13590">
    <property type="entry name" value="PBP2_PotD_PotF_like"/>
    <property type="match status" value="1"/>
</dbReference>
<sequence length="408" mass="45004">MTRTPDSLPQDPMIRSLVRSQLAGRRVSRRRLMMGAGAAGLLGALSACGTGGTPGAEEGPAEDLSDESMALFWANWSLYLDYDSGAGTYPTLERFQEETGISVTYAEDIDGNESYYGTVQNQLRQGQGFGQDIVTFTDWMAARLIAAGQVRELNHENIPHLDNLLPGLRDVGFDPDRRHSVTWQSGMTGLAWNKESVPDGVHSVTQLFTDPDLRGRVVVLDEWRDTLALIMLDQGADVTSFNSDDFESALELLEESISNGQIRQVRGNAYMEDLVSGDALAVMAWSGDITQLNLEEGDRWEFALPEAGGALWSDNLLIPHGAEHQTNAERLMDFYLQPDVAAEVAAYVNYVCPVQGAQEAMEEIDPELAEDPMIFPTEEMQADLHTIRSMDAEEEAEFTDRFQAVIGN</sequence>
<dbReference type="PANTHER" id="PTHR30222:SF17">
    <property type="entry name" value="SPERMIDINE_PUTRESCINE-BINDING PERIPLASMIC PROTEIN"/>
    <property type="match status" value="1"/>
</dbReference>
<organism evidence="5 6">
    <name type="scientific">Nesterenkonia aethiopica</name>
    <dbReference type="NCBI Taxonomy" id="269144"/>
    <lineage>
        <taxon>Bacteria</taxon>
        <taxon>Bacillati</taxon>
        <taxon>Actinomycetota</taxon>
        <taxon>Actinomycetes</taxon>
        <taxon>Micrococcales</taxon>
        <taxon>Micrococcaceae</taxon>
        <taxon>Nesterenkonia</taxon>
    </lineage>
</organism>
<accession>A0ABP6M0C3</accession>
<keyword evidence="3" id="KW-0732">Signal</keyword>
<keyword evidence="6" id="KW-1185">Reference proteome</keyword>
<evidence type="ECO:0000313" key="6">
    <source>
        <dbReference type="Proteomes" id="UP001500236"/>
    </source>
</evidence>
<keyword evidence="2" id="KW-0813">Transport</keyword>
<name>A0ABP6M0C3_9MICC</name>
<evidence type="ECO:0000256" key="2">
    <source>
        <dbReference type="ARBA" id="ARBA00022448"/>
    </source>
</evidence>
<dbReference type="EMBL" id="BAAAVT010000015">
    <property type="protein sequence ID" value="GAA3070225.1"/>
    <property type="molecule type" value="Genomic_DNA"/>
</dbReference>
<dbReference type="RefSeq" id="WP_344681052.1">
    <property type="nucleotide sequence ID" value="NZ_BAAAVT010000015.1"/>
</dbReference>